<accession>A0A7Y0AHT5</accession>
<protein>
    <submittedName>
        <fullName evidence="2">Helix-turn-helix domain-containing protein</fullName>
    </submittedName>
</protein>
<comment type="caution">
    <text evidence="2">The sequence shown here is derived from an EMBL/GenBank/DDBJ whole genome shotgun (WGS) entry which is preliminary data.</text>
</comment>
<dbReference type="RefSeq" id="WP_169533292.1">
    <property type="nucleotide sequence ID" value="NZ_JABBGH010000003.1"/>
</dbReference>
<keyword evidence="3" id="KW-1185">Reference proteome</keyword>
<gene>
    <name evidence="2" type="ORF">HHL22_20755</name>
</gene>
<evidence type="ECO:0000313" key="2">
    <source>
        <dbReference type="EMBL" id="NML67639.1"/>
    </source>
</evidence>
<dbReference type="Pfam" id="PF12728">
    <property type="entry name" value="HTH_17"/>
    <property type="match status" value="1"/>
</dbReference>
<name>A0A7Y0AHT5_9BACT</name>
<dbReference type="EMBL" id="JABBGH010000003">
    <property type="protein sequence ID" value="NML67639.1"/>
    <property type="molecule type" value="Genomic_DNA"/>
</dbReference>
<organism evidence="2 3">
    <name type="scientific">Hymenobacter polaris</name>
    <dbReference type="NCBI Taxonomy" id="2682546"/>
    <lineage>
        <taxon>Bacteria</taxon>
        <taxon>Pseudomonadati</taxon>
        <taxon>Bacteroidota</taxon>
        <taxon>Cytophagia</taxon>
        <taxon>Cytophagales</taxon>
        <taxon>Hymenobacteraceae</taxon>
        <taxon>Hymenobacter</taxon>
    </lineage>
</organism>
<feature type="domain" description="Helix-turn-helix" evidence="1">
    <location>
        <begin position="39"/>
        <end position="95"/>
    </location>
</feature>
<dbReference type="InterPro" id="IPR041657">
    <property type="entry name" value="HTH_17"/>
</dbReference>
<evidence type="ECO:0000313" key="3">
    <source>
        <dbReference type="Proteomes" id="UP000559626"/>
    </source>
</evidence>
<reference evidence="2 3" key="1">
    <citation type="submission" date="2020-04" db="EMBL/GenBank/DDBJ databases">
        <title>Hymenobacter polaris sp. nov., isolated from Arctic soil.</title>
        <authorList>
            <person name="Dahal R.H."/>
        </authorList>
    </citation>
    <scope>NUCLEOTIDE SEQUENCE [LARGE SCALE GENOMIC DNA]</scope>
    <source>
        <strain evidence="2 3">RP-2-7</strain>
    </source>
</reference>
<sequence>MLLSLQLPDNLDVAQLVRDAAERAAQQAAAALPQPDPQYTVPQVAELLSLDPATVRAYLRLAPSHTRRLRYVDTTGTAHGWRIPLSEIQAWQARNLAQHPEELALVLTRPALRKVA</sequence>
<dbReference type="Proteomes" id="UP000559626">
    <property type="component" value="Unassembled WGS sequence"/>
</dbReference>
<evidence type="ECO:0000259" key="1">
    <source>
        <dbReference type="Pfam" id="PF12728"/>
    </source>
</evidence>
<dbReference type="AlphaFoldDB" id="A0A7Y0AHT5"/>
<proteinExistence type="predicted"/>